<comment type="caution">
    <text evidence="2">The sequence shown here is derived from an EMBL/GenBank/DDBJ whole genome shotgun (WGS) entry which is preliminary data.</text>
</comment>
<dbReference type="Gene3D" id="3.10.180.10">
    <property type="entry name" value="2,3-Dihydroxybiphenyl 1,2-Dioxygenase, domain 1"/>
    <property type="match status" value="1"/>
</dbReference>
<evidence type="ECO:0000259" key="1">
    <source>
        <dbReference type="Pfam" id="PF13468"/>
    </source>
</evidence>
<accession>A0ABT1LTA5</accession>
<keyword evidence="3" id="KW-1185">Reference proteome</keyword>
<gene>
    <name evidence="2" type="ORF">NFC73_18480</name>
</gene>
<organism evidence="2 3">
    <name type="scientific">Pseudarthrobacter humi</name>
    <dbReference type="NCBI Taxonomy" id="2952523"/>
    <lineage>
        <taxon>Bacteria</taxon>
        <taxon>Bacillati</taxon>
        <taxon>Actinomycetota</taxon>
        <taxon>Actinomycetes</taxon>
        <taxon>Micrococcales</taxon>
        <taxon>Micrococcaceae</taxon>
        <taxon>Pseudarthrobacter</taxon>
    </lineage>
</organism>
<proteinExistence type="predicted"/>
<evidence type="ECO:0000313" key="3">
    <source>
        <dbReference type="Proteomes" id="UP001524318"/>
    </source>
</evidence>
<dbReference type="InterPro" id="IPR029068">
    <property type="entry name" value="Glyas_Bleomycin-R_OHBP_Dase"/>
</dbReference>
<dbReference type="RefSeq" id="WP_254752602.1">
    <property type="nucleotide sequence ID" value="NZ_JANCLV010000017.1"/>
</dbReference>
<dbReference type="InterPro" id="IPR025870">
    <property type="entry name" value="Glyoxalase-like_dom"/>
</dbReference>
<dbReference type="Pfam" id="PF13468">
    <property type="entry name" value="Glyoxalase_3"/>
    <property type="match status" value="1"/>
</dbReference>
<evidence type="ECO:0000313" key="2">
    <source>
        <dbReference type="EMBL" id="MCP9001698.1"/>
    </source>
</evidence>
<dbReference type="Proteomes" id="UP001524318">
    <property type="component" value="Unassembled WGS sequence"/>
</dbReference>
<protein>
    <submittedName>
        <fullName evidence="2">VOC family protein</fullName>
    </submittedName>
</protein>
<name>A0ABT1LTA5_9MICC</name>
<dbReference type="EMBL" id="JANCLV010000017">
    <property type="protein sequence ID" value="MCP9001698.1"/>
    <property type="molecule type" value="Genomic_DNA"/>
</dbReference>
<reference evidence="2 3" key="1">
    <citation type="submission" date="2022-06" db="EMBL/GenBank/DDBJ databases">
        <title>Pseudarthrobacter sp. strain RMG13 Genome sequencing and assembly.</title>
        <authorList>
            <person name="Kim I."/>
        </authorList>
    </citation>
    <scope>NUCLEOTIDE SEQUENCE [LARGE SCALE GENOMIC DNA]</scope>
    <source>
        <strain evidence="2 3">RMG13</strain>
    </source>
</reference>
<feature type="domain" description="Glyoxalase-like" evidence="1">
    <location>
        <begin position="5"/>
        <end position="184"/>
    </location>
</feature>
<sequence length="226" mass="24525">MNARIDHLVIAADSLEQGVAWCEATFGVQPSRGGKHALMGTHNRVLDISTVRFPQCYLEIIAIDPDAPAPGRPRWFGLDQPTLREAVRQCPVLVHAVARTGMMEMLRQRLANVDLDPGVPLAAQRDTPQGLLKWRITVRDDGRTQCAGALPTLIEWTGAHPCDHLPPTLLALQELVLQGVPQEALDVLKLPGVRATPVGLAHAAPLSATLNSPRGTVTIDAWHPED</sequence>